<feature type="non-terminal residue" evidence="1">
    <location>
        <position position="1"/>
    </location>
</feature>
<reference evidence="1" key="1">
    <citation type="journal article" date="2023" name="IScience">
        <title>Live-bearing cockroach genome reveals convergent evolutionary mechanisms linked to viviparity in insects and beyond.</title>
        <authorList>
            <person name="Fouks B."/>
            <person name="Harrison M.C."/>
            <person name="Mikhailova A.A."/>
            <person name="Marchal E."/>
            <person name="English S."/>
            <person name="Carruthers M."/>
            <person name="Jennings E.C."/>
            <person name="Chiamaka E.L."/>
            <person name="Frigard R.A."/>
            <person name="Pippel M."/>
            <person name="Attardo G.M."/>
            <person name="Benoit J.B."/>
            <person name="Bornberg-Bauer E."/>
            <person name="Tobe S.S."/>
        </authorList>
    </citation>
    <scope>NUCLEOTIDE SEQUENCE</scope>
    <source>
        <strain evidence="1">Stay&amp;Tobe</strain>
    </source>
</reference>
<dbReference type="AlphaFoldDB" id="A0AAD7Z687"/>
<dbReference type="EMBL" id="JASPKZ010010354">
    <property type="protein sequence ID" value="KAJ9574397.1"/>
    <property type="molecule type" value="Genomic_DNA"/>
</dbReference>
<reference evidence="1" key="2">
    <citation type="submission" date="2023-05" db="EMBL/GenBank/DDBJ databases">
        <authorList>
            <person name="Fouks B."/>
        </authorList>
    </citation>
    <scope>NUCLEOTIDE SEQUENCE</scope>
    <source>
        <strain evidence="1">Stay&amp;Tobe</strain>
        <tissue evidence="1">Testes</tissue>
    </source>
</reference>
<name>A0AAD7Z687_DIPPU</name>
<protein>
    <submittedName>
        <fullName evidence="1">Uncharacterized protein</fullName>
    </submittedName>
</protein>
<proteinExistence type="predicted"/>
<gene>
    <name evidence="1" type="ORF">L9F63_025957</name>
</gene>
<accession>A0AAD7Z687</accession>
<sequence>TYAFMCQHCGLFSSLVLEFLIPNFDAFRVSRLSLLSIKNSLETERDHQASSKMMKII</sequence>
<evidence type="ECO:0000313" key="2">
    <source>
        <dbReference type="Proteomes" id="UP001233999"/>
    </source>
</evidence>
<dbReference type="Proteomes" id="UP001233999">
    <property type="component" value="Unassembled WGS sequence"/>
</dbReference>
<comment type="caution">
    <text evidence="1">The sequence shown here is derived from an EMBL/GenBank/DDBJ whole genome shotgun (WGS) entry which is preliminary data.</text>
</comment>
<feature type="non-terminal residue" evidence="1">
    <location>
        <position position="57"/>
    </location>
</feature>
<evidence type="ECO:0000313" key="1">
    <source>
        <dbReference type="EMBL" id="KAJ9574397.1"/>
    </source>
</evidence>
<keyword evidence="2" id="KW-1185">Reference proteome</keyword>
<organism evidence="1 2">
    <name type="scientific">Diploptera punctata</name>
    <name type="common">Pacific beetle cockroach</name>
    <dbReference type="NCBI Taxonomy" id="6984"/>
    <lineage>
        <taxon>Eukaryota</taxon>
        <taxon>Metazoa</taxon>
        <taxon>Ecdysozoa</taxon>
        <taxon>Arthropoda</taxon>
        <taxon>Hexapoda</taxon>
        <taxon>Insecta</taxon>
        <taxon>Pterygota</taxon>
        <taxon>Neoptera</taxon>
        <taxon>Polyneoptera</taxon>
        <taxon>Dictyoptera</taxon>
        <taxon>Blattodea</taxon>
        <taxon>Blaberoidea</taxon>
        <taxon>Blaberidae</taxon>
        <taxon>Diplopterinae</taxon>
        <taxon>Diploptera</taxon>
    </lineage>
</organism>